<feature type="domain" description="PUM-HD" evidence="5">
    <location>
        <begin position="140"/>
        <end position="486"/>
    </location>
</feature>
<dbReference type="GO" id="GO:0005730">
    <property type="term" value="C:nucleolus"/>
    <property type="evidence" value="ECO:0007669"/>
    <property type="project" value="TreeGrafter"/>
</dbReference>
<dbReference type="SMART" id="SM00025">
    <property type="entry name" value="Pumilio"/>
    <property type="match status" value="6"/>
</dbReference>
<dbReference type="SUPFAM" id="SSF48371">
    <property type="entry name" value="ARM repeat"/>
    <property type="match status" value="1"/>
</dbReference>
<dbReference type="Pfam" id="PF08144">
    <property type="entry name" value="CPL"/>
    <property type="match status" value="1"/>
</dbReference>
<evidence type="ECO:0000313" key="7">
    <source>
        <dbReference type="Proteomes" id="UP000095728"/>
    </source>
</evidence>
<dbReference type="InterPro" id="IPR033133">
    <property type="entry name" value="PUM-HD"/>
</dbReference>
<dbReference type="InterPro" id="IPR011989">
    <property type="entry name" value="ARM-like"/>
</dbReference>
<protein>
    <submittedName>
        <fullName evidence="6">Pumilio y domain family member 6</fullName>
    </submittedName>
</protein>
<proteinExistence type="predicted"/>
<keyword evidence="2" id="KW-0694">RNA-binding</keyword>
<name>A0A1E5R0Z1_9ASCO</name>
<feature type="compositionally biased region" description="Acidic residues" evidence="4">
    <location>
        <begin position="38"/>
        <end position="94"/>
    </location>
</feature>
<feature type="repeat" description="Pumilio" evidence="3">
    <location>
        <begin position="198"/>
        <end position="233"/>
    </location>
</feature>
<dbReference type="OrthoDB" id="497380at2759"/>
<feature type="region of interest" description="Disordered" evidence="4">
    <location>
        <begin position="1"/>
        <end position="122"/>
    </location>
</feature>
<organism evidence="6 7">
    <name type="scientific">Hanseniaspora osmophila</name>
    <dbReference type="NCBI Taxonomy" id="56408"/>
    <lineage>
        <taxon>Eukaryota</taxon>
        <taxon>Fungi</taxon>
        <taxon>Dikarya</taxon>
        <taxon>Ascomycota</taxon>
        <taxon>Saccharomycotina</taxon>
        <taxon>Saccharomycetes</taxon>
        <taxon>Saccharomycodales</taxon>
        <taxon>Saccharomycodaceae</taxon>
        <taxon>Hanseniaspora</taxon>
    </lineage>
</organism>
<evidence type="ECO:0000256" key="2">
    <source>
        <dbReference type="ARBA" id="ARBA00022884"/>
    </source>
</evidence>
<feature type="repeat" description="Pumilio" evidence="3">
    <location>
        <begin position="234"/>
        <end position="270"/>
    </location>
</feature>
<dbReference type="InterPro" id="IPR012959">
    <property type="entry name" value="CPL_dom"/>
</dbReference>
<evidence type="ECO:0000259" key="5">
    <source>
        <dbReference type="PROSITE" id="PS50303"/>
    </source>
</evidence>
<feature type="repeat" description="Pumilio" evidence="3">
    <location>
        <begin position="161"/>
        <end position="197"/>
    </location>
</feature>
<comment type="caution">
    <text evidence="6">The sequence shown here is derived from an EMBL/GenBank/DDBJ whole genome shotgun (WGS) entry which is preliminary data.</text>
</comment>
<keyword evidence="7" id="KW-1185">Reference proteome</keyword>
<dbReference type="GO" id="GO:0010629">
    <property type="term" value="P:negative regulation of gene expression"/>
    <property type="evidence" value="ECO:0007669"/>
    <property type="project" value="UniProtKB-ARBA"/>
</dbReference>
<feature type="compositionally biased region" description="Basic residues" evidence="4">
    <location>
        <begin position="1"/>
        <end position="10"/>
    </location>
</feature>
<evidence type="ECO:0000256" key="1">
    <source>
        <dbReference type="ARBA" id="ARBA00022737"/>
    </source>
</evidence>
<evidence type="ECO:0000256" key="3">
    <source>
        <dbReference type="PROSITE-ProRule" id="PRU00317"/>
    </source>
</evidence>
<dbReference type="PANTHER" id="PTHR13389:SF0">
    <property type="entry name" value="PUMILIO HOMOLOG 3"/>
    <property type="match status" value="1"/>
</dbReference>
<keyword evidence="1" id="KW-0677">Repeat</keyword>
<accession>A0A1E5R0Z1</accession>
<dbReference type="GO" id="GO:0006417">
    <property type="term" value="P:regulation of translation"/>
    <property type="evidence" value="ECO:0007669"/>
    <property type="project" value="TreeGrafter"/>
</dbReference>
<dbReference type="InterPro" id="IPR040059">
    <property type="entry name" value="PUM3"/>
</dbReference>
<dbReference type="PROSITE" id="PS50303">
    <property type="entry name" value="PUM_HD"/>
    <property type="match status" value="1"/>
</dbReference>
<sequence length="663" mass="75724">MAPVTSKKRSSTNAKNDGSNKKTKIVKKDHNITIYSSEESDIGSDESELDLEMSSSSEEDELDQSSEEEDALDNAEEDEEAGNEDKEDSSEENEKDNAKEAGTSSSAAAHAEQKKLLKERKLKRSSGEEISQIKNLWEKLRVQNTKVHKSMREKLSNEIWELSKDRIGDMVMKHDASRIVQTLVKYSSKERREKIIESLKGKYYALATSSYGKYLMVKLLHYGSKQSRQIIIDELHGNLRKLMRHKEGAYVVEDLYVLYASQDQRNQMIREFWGSEYAVFANEHKNLTVQEVCATSVEKRNIIAKNLIGTITASVEKGSAGFQILHAAMREYVNIADDKEISEFIELMTEHFAELVHTPEGSDVACTLIARANAKERKNILRTLKDHAENLIKNEHGNNVFITLLMCVDDTVLMGKTFSPLLKEKLQEFVVDKFARRPFLYLLLGLSGRYFSPIIKKDLEKYIELSKTTSKKPFDQRRFELLSKFAPVMLATYNEHYQMILCENVGAQFVTELLVNDDVYSNLGEKDVSLYNECLQTSMTFFKGDIMEDEHPINIPFCSRFLKSLIQGGKWNPKEKKMIPLHHVKGLGPEFAVQLYDNIIDITNLEAWCNNPNSSFIVVALFETLQDKPEGADFIKDLKSVKKNLVKEDSENKGRQLLLKLMA</sequence>
<dbReference type="PANTHER" id="PTHR13389">
    <property type="entry name" value="PUMILIO HOMOLOG 3"/>
    <property type="match status" value="1"/>
</dbReference>
<evidence type="ECO:0000313" key="6">
    <source>
        <dbReference type="EMBL" id="OEJ80556.1"/>
    </source>
</evidence>
<dbReference type="InterPro" id="IPR016024">
    <property type="entry name" value="ARM-type_fold"/>
</dbReference>
<gene>
    <name evidence="6" type="ORF">AWRI3579_g4428</name>
</gene>
<dbReference type="Gene3D" id="1.25.10.10">
    <property type="entry name" value="Leucine-rich Repeat Variant"/>
    <property type="match status" value="1"/>
</dbReference>
<dbReference type="GO" id="GO:0003729">
    <property type="term" value="F:mRNA binding"/>
    <property type="evidence" value="ECO:0007669"/>
    <property type="project" value="TreeGrafter"/>
</dbReference>
<dbReference type="InterPro" id="IPR001313">
    <property type="entry name" value="Pumilio_RNA-bd_rpt"/>
</dbReference>
<reference evidence="7" key="1">
    <citation type="journal article" date="2016" name="Genome Announc.">
        <title>Genome sequences of three species of Hanseniaspora isolated from spontaneous wine fermentations.</title>
        <authorList>
            <person name="Sternes P.R."/>
            <person name="Lee D."/>
            <person name="Kutyna D.R."/>
            <person name="Borneman A.R."/>
        </authorList>
    </citation>
    <scope>NUCLEOTIDE SEQUENCE [LARGE SCALE GENOMIC DNA]</scope>
    <source>
        <strain evidence="7">AWRI3579</strain>
    </source>
</reference>
<dbReference type="FunCoup" id="A0A1E5R0Z1">
    <property type="interactions" value="1014"/>
</dbReference>
<dbReference type="EMBL" id="LPNM01000012">
    <property type="protein sequence ID" value="OEJ80556.1"/>
    <property type="molecule type" value="Genomic_DNA"/>
</dbReference>
<dbReference type="STRING" id="56408.A0A1E5R0Z1"/>
<dbReference type="PROSITE" id="PS50302">
    <property type="entry name" value="PUM"/>
    <property type="match status" value="3"/>
</dbReference>
<dbReference type="AlphaFoldDB" id="A0A1E5R0Z1"/>
<evidence type="ECO:0000256" key="4">
    <source>
        <dbReference type="SAM" id="MobiDB-lite"/>
    </source>
</evidence>
<dbReference type="Proteomes" id="UP000095728">
    <property type="component" value="Unassembled WGS sequence"/>
</dbReference>
<dbReference type="InParanoid" id="A0A1E5R0Z1"/>